<feature type="region of interest" description="Disordered" evidence="1">
    <location>
        <begin position="1"/>
        <end position="37"/>
    </location>
</feature>
<accession>A0A5P1EX10</accession>
<feature type="region of interest" description="Disordered" evidence="1">
    <location>
        <begin position="132"/>
        <end position="154"/>
    </location>
</feature>
<evidence type="ECO:0000256" key="1">
    <source>
        <dbReference type="SAM" id="MobiDB-lite"/>
    </source>
</evidence>
<dbReference type="Gramene" id="ONK68670">
    <property type="protein sequence ID" value="ONK68670"/>
    <property type="gene ID" value="A4U43_C05F14670"/>
</dbReference>
<feature type="region of interest" description="Disordered" evidence="1">
    <location>
        <begin position="171"/>
        <end position="207"/>
    </location>
</feature>
<protein>
    <submittedName>
        <fullName evidence="2">Uncharacterized protein</fullName>
    </submittedName>
</protein>
<gene>
    <name evidence="2" type="ORF">A4U43_C05F14670</name>
</gene>
<keyword evidence="3" id="KW-1185">Reference proteome</keyword>
<evidence type="ECO:0000313" key="2">
    <source>
        <dbReference type="EMBL" id="ONK68670.1"/>
    </source>
</evidence>
<sequence>MLRESKTHRWRYGPPLTPIDGQSEAPPTLTPDASFPMKKQFPKPTTLIYRRLTEPEFSGKMKVGTAIFKSLGLNCNFMIPGAWKRCRVLGLEVGREQRGRGSVRGCIDIGSSASLGVELAKRVGKALAGGDEVIGGQRHSEGEAVGHGRDAESGCSRSACGRRIQCRGRKERAASEERTANEKDLASGAGQGEGSGGGSRTRTGWQRDCAVDEVEAVAVVEAV</sequence>
<dbReference type="EMBL" id="CM007385">
    <property type="protein sequence ID" value="ONK68670.1"/>
    <property type="molecule type" value="Genomic_DNA"/>
</dbReference>
<dbReference type="AlphaFoldDB" id="A0A5P1EX10"/>
<name>A0A5P1EX10_ASPOF</name>
<dbReference type="Proteomes" id="UP000243459">
    <property type="component" value="Chromosome 5"/>
</dbReference>
<feature type="compositionally biased region" description="Basic and acidic residues" evidence="1">
    <location>
        <begin position="171"/>
        <end position="185"/>
    </location>
</feature>
<reference evidence="3" key="1">
    <citation type="journal article" date="2017" name="Nat. Commun.">
        <title>The asparagus genome sheds light on the origin and evolution of a young Y chromosome.</title>
        <authorList>
            <person name="Harkess A."/>
            <person name="Zhou J."/>
            <person name="Xu C."/>
            <person name="Bowers J.E."/>
            <person name="Van der Hulst R."/>
            <person name="Ayyampalayam S."/>
            <person name="Mercati F."/>
            <person name="Riccardi P."/>
            <person name="McKain M.R."/>
            <person name="Kakrana A."/>
            <person name="Tang H."/>
            <person name="Ray J."/>
            <person name="Groenendijk J."/>
            <person name="Arikit S."/>
            <person name="Mathioni S.M."/>
            <person name="Nakano M."/>
            <person name="Shan H."/>
            <person name="Telgmann-Rauber A."/>
            <person name="Kanno A."/>
            <person name="Yue Z."/>
            <person name="Chen H."/>
            <person name="Li W."/>
            <person name="Chen Y."/>
            <person name="Xu X."/>
            <person name="Zhang Y."/>
            <person name="Luo S."/>
            <person name="Chen H."/>
            <person name="Gao J."/>
            <person name="Mao Z."/>
            <person name="Pires J.C."/>
            <person name="Luo M."/>
            <person name="Kudrna D."/>
            <person name="Wing R.A."/>
            <person name="Meyers B.C."/>
            <person name="Yi K."/>
            <person name="Kong H."/>
            <person name="Lavrijsen P."/>
            <person name="Sunseri F."/>
            <person name="Falavigna A."/>
            <person name="Ye Y."/>
            <person name="Leebens-Mack J.H."/>
            <person name="Chen G."/>
        </authorList>
    </citation>
    <scope>NUCLEOTIDE SEQUENCE [LARGE SCALE GENOMIC DNA]</scope>
    <source>
        <strain evidence="3">cv. DH0086</strain>
    </source>
</reference>
<evidence type="ECO:0000313" key="3">
    <source>
        <dbReference type="Proteomes" id="UP000243459"/>
    </source>
</evidence>
<feature type="compositionally biased region" description="Gly residues" evidence="1">
    <location>
        <begin position="189"/>
        <end position="199"/>
    </location>
</feature>
<proteinExistence type="predicted"/>
<organism evidence="2 3">
    <name type="scientific">Asparagus officinalis</name>
    <name type="common">Garden asparagus</name>
    <dbReference type="NCBI Taxonomy" id="4686"/>
    <lineage>
        <taxon>Eukaryota</taxon>
        <taxon>Viridiplantae</taxon>
        <taxon>Streptophyta</taxon>
        <taxon>Embryophyta</taxon>
        <taxon>Tracheophyta</taxon>
        <taxon>Spermatophyta</taxon>
        <taxon>Magnoliopsida</taxon>
        <taxon>Liliopsida</taxon>
        <taxon>Asparagales</taxon>
        <taxon>Asparagaceae</taxon>
        <taxon>Asparagoideae</taxon>
        <taxon>Asparagus</taxon>
    </lineage>
</organism>
<feature type="compositionally biased region" description="Basic and acidic residues" evidence="1">
    <location>
        <begin position="138"/>
        <end position="152"/>
    </location>
</feature>